<reference evidence="1 2" key="1">
    <citation type="submission" date="2017-03" db="EMBL/GenBank/DDBJ databases">
        <title>Genomes of endolithic fungi from Antarctica.</title>
        <authorList>
            <person name="Coleine C."/>
            <person name="Masonjones S."/>
            <person name="Stajich J.E."/>
        </authorList>
    </citation>
    <scope>NUCLEOTIDE SEQUENCE [LARGE SCALE GENOMIC DNA]</scope>
    <source>
        <strain evidence="1 2">CCFEE 6315</strain>
    </source>
</reference>
<protein>
    <recommendedName>
        <fullName evidence="3">F-box domain-containing protein</fullName>
    </recommendedName>
</protein>
<evidence type="ECO:0008006" key="3">
    <source>
        <dbReference type="Google" id="ProtNLM"/>
    </source>
</evidence>
<gene>
    <name evidence="1" type="ORF">B0A50_02178</name>
</gene>
<proteinExistence type="predicted"/>
<dbReference type="Proteomes" id="UP000308549">
    <property type="component" value="Unassembled WGS sequence"/>
</dbReference>
<dbReference type="AlphaFoldDB" id="A0A4U0U7V5"/>
<dbReference type="EMBL" id="NAJL01000008">
    <property type="protein sequence ID" value="TKA31333.1"/>
    <property type="molecule type" value="Genomic_DNA"/>
</dbReference>
<dbReference type="OrthoDB" id="4358152at2759"/>
<name>A0A4U0U7V5_9PEZI</name>
<evidence type="ECO:0000313" key="1">
    <source>
        <dbReference type="EMBL" id="TKA31333.1"/>
    </source>
</evidence>
<sequence>METPFQFANLPTDLKMMVMQELPDLPTLHNLTKTCPTSQALYVDHAANTVDAVLINDPPPIREIVRGALKACSCDCDISPKSQLDAATTTPHKPAPGHVCQGRDDVALEDFRTLLVRQPLEMLEHLSGLGRQVGQLTTACHGKQSSGERLPYEGVHRAVWQLVHYLGVARRQETRSSEDSASRQVELVQKSVNIDTAKKYFVDFRERDLAILRKVMALGREVAGEMLGLDTGEEKRLLQTEFALNPWVLKGGRGGVMRRILP</sequence>
<keyword evidence="2" id="KW-1185">Reference proteome</keyword>
<evidence type="ECO:0000313" key="2">
    <source>
        <dbReference type="Proteomes" id="UP000308549"/>
    </source>
</evidence>
<accession>A0A4U0U7V5</accession>
<organism evidence="1 2">
    <name type="scientific">Salinomyces thailandicus</name>
    <dbReference type="NCBI Taxonomy" id="706561"/>
    <lineage>
        <taxon>Eukaryota</taxon>
        <taxon>Fungi</taxon>
        <taxon>Dikarya</taxon>
        <taxon>Ascomycota</taxon>
        <taxon>Pezizomycotina</taxon>
        <taxon>Dothideomycetes</taxon>
        <taxon>Dothideomycetidae</taxon>
        <taxon>Mycosphaerellales</taxon>
        <taxon>Teratosphaeriaceae</taxon>
        <taxon>Salinomyces</taxon>
    </lineage>
</organism>
<comment type="caution">
    <text evidence="1">The sequence shown here is derived from an EMBL/GenBank/DDBJ whole genome shotgun (WGS) entry which is preliminary data.</text>
</comment>